<sequence>FIGLVFTSTPNVAAIVAKLSNPFALPKYVDPQNLNGKVYDTFAYPFNELWTSGVANDYNSLISKVPEYKTIVIGYSIGGAMASLASDIISQRFTGGEINSANLELYTFGAPRIGDMKYAMAHDQLVTPFL</sequence>
<evidence type="ECO:0000313" key="1">
    <source>
        <dbReference type="Proteomes" id="UP000887579"/>
    </source>
</evidence>
<dbReference type="WBParaSite" id="ES5_v2.g29599.t1">
    <property type="protein sequence ID" value="ES5_v2.g29599.t1"/>
    <property type="gene ID" value="ES5_v2.g29599"/>
</dbReference>
<proteinExistence type="predicted"/>
<dbReference type="Proteomes" id="UP000887579">
    <property type="component" value="Unplaced"/>
</dbReference>
<name>A0AC34GIX1_9BILA</name>
<organism evidence="1 2">
    <name type="scientific">Panagrolaimus sp. ES5</name>
    <dbReference type="NCBI Taxonomy" id="591445"/>
    <lineage>
        <taxon>Eukaryota</taxon>
        <taxon>Metazoa</taxon>
        <taxon>Ecdysozoa</taxon>
        <taxon>Nematoda</taxon>
        <taxon>Chromadorea</taxon>
        <taxon>Rhabditida</taxon>
        <taxon>Tylenchina</taxon>
        <taxon>Panagrolaimomorpha</taxon>
        <taxon>Panagrolaimoidea</taxon>
        <taxon>Panagrolaimidae</taxon>
        <taxon>Panagrolaimus</taxon>
    </lineage>
</organism>
<reference evidence="2" key="1">
    <citation type="submission" date="2022-11" db="UniProtKB">
        <authorList>
            <consortium name="WormBaseParasite"/>
        </authorList>
    </citation>
    <scope>IDENTIFICATION</scope>
</reference>
<evidence type="ECO:0000313" key="2">
    <source>
        <dbReference type="WBParaSite" id="ES5_v2.g29599.t1"/>
    </source>
</evidence>
<accession>A0AC34GIX1</accession>
<protein>
    <submittedName>
        <fullName evidence="2">Fungal lipase-like domain-containing protein</fullName>
    </submittedName>
</protein>